<dbReference type="InterPro" id="IPR027417">
    <property type="entry name" value="P-loop_NTPase"/>
</dbReference>
<reference evidence="9 10" key="1">
    <citation type="journal article" date="2017" name="Mol. Biol. Evol.">
        <title>The 4-celled Tetrabaena socialis nuclear genome reveals the essential components for genetic control of cell number at the origin of multicellularity in the volvocine lineage.</title>
        <authorList>
            <person name="Featherston J."/>
            <person name="Arakaki Y."/>
            <person name="Hanschen E.R."/>
            <person name="Ferris P.J."/>
            <person name="Michod R.E."/>
            <person name="Olson B.J.S.C."/>
            <person name="Nozaki H."/>
            <person name="Durand P.M."/>
        </authorList>
    </citation>
    <scope>NUCLEOTIDE SEQUENCE [LARGE SCALE GENOMIC DNA]</scope>
    <source>
        <strain evidence="9 10">NIES-571</strain>
    </source>
</reference>
<dbReference type="InterPro" id="IPR004009">
    <property type="entry name" value="SH3_Myosin"/>
</dbReference>
<keyword evidence="10" id="KW-1185">Reference proteome</keyword>
<dbReference type="Pfam" id="PF00063">
    <property type="entry name" value="Myosin_head"/>
    <property type="match status" value="2"/>
</dbReference>
<dbReference type="Proteomes" id="UP000236333">
    <property type="component" value="Unassembled WGS sequence"/>
</dbReference>
<proteinExistence type="inferred from homology"/>
<comment type="similarity">
    <text evidence="6">Belongs to the TRAFAC class myosin-kinesin ATPase superfamily. Myosin family.</text>
</comment>
<keyword evidence="1 6" id="KW-0547">Nucleotide-binding</keyword>
<dbReference type="GO" id="GO:0016020">
    <property type="term" value="C:membrane"/>
    <property type="evidence" value="ECO:0007669"/>
    <property type="project" value="TreeGrafter"/>
</dbReference>
<dbReference type="PANTHER" id="PTHR13140">
    <property type="entry name" value="MYOSIN"/>
    <property type="match status" value="1"/>
</dbReference>
<dbReference type="GO" id="GO:0007015">
    <property type="term" value="P:actin filament organization"/>
    <property type="evidence" value="ECO:0007669"/>
    <property type="project" value="TreeGrafter"/>
</dbReference>
<accession>A0A2J7ZU99</accession>
<evidence type="ECO:0000256" key="6">
    <source>
        <dbReference type="PROSITE-ProRule" id="PRU00782"/>
    </source>
</evidence>
<keyword evidence="3 6" id="KW-0518">Myosin</keyword>
<keyword evidence="5 6" id="KW-0009">Actin-binding</keyword>
<evidence type="ECO:0000256" key="5">
    <source>
        <dbReference type="ARBA" id="ARBA00023203"/>
    </source>
</evidence>
<dbReference type="InterPro" id="IPR036961">
    <property type="entry name" value="Kinesin_motor_dom_sf"/>
</dbReference>
<evidence type="ECO:0000256" key="4">
    <source>
        <dbReference type="ARBA" id="ARBA00023175"/>
    </source>
</evidence>
<comment type="caution">
    <text evidence="6">Lacks conserved residue(s) required for the propagation of feature annotation.</text>
</comment>
<dbReference type="Gene3D" id="3.40.850.10">
    <property type="entry name" value="Kinesin motor domain"/>
    <property type="match status" value="2"/>
</dbReference>
<name>A0A2J7ZU99_9CHLO</name>
<dbReference type="GO" id="GO:0016459">
    <property type="term" value="C:myosin complex"/>
    <property type="evidence" value="ECO:0007669"/>
    <property type="project" value="UniProtKB-KW"/>
</dbReference>
<comment type="caution">
    <text evidence="9">The sequence shown here is derived from an EMBL/GenBank/DDBJ whole genome shotgun (WGS) entry which is preliminary data.</text>
</comment>
<organism evidence="9 10">
    <name type="scientific">Tetrabaena socialis</name>
    <dbReference type="NCBI Taxonomy" id="47790"/>
    <lineage>
        <taxon>Eukaryota</taxon>
        <taxon>Viridiplantae</taxon>
        <taxon>Chlorophyta</taxon>
        <taxon>core chlorophytes</taxon>
        <taxon>Chlorophyceae</taxon>
        <taxon>CS clade</taxon>
        <taxon>Chlamydomonadales</taxon>
        <taxon>Tetrabaenaceae</taxon>
        <taxon>Tetrabaena</taxon>
    </lineage>
</organism>
<dbReference type="InterPro" id="IPR001609">
    <property type="entry name" value="Myosin_head_motor_dom-like"/>
</dbReference>
<dbReference type="Gene3D" id="1.20.58.530">
    <property type="match status" value="1"/>
</dbReference>
<dbReference type="PROSITE" id="PS51456">
    <property type="entry name" value="MYOSIN_MOTOR"/>
    <property type="match status" value="1"/>
</dbReference>
<evidence type="ECO:0000259" key="7">
    <source>
        <dbReference type="PROSITE" id="PS51456"/>
    </source>
</evidence>
<dbReference type="GO" id="GO:0005737">
    <property type="term" value="C:cytoplasm"/>
    <property type="evidence" value="ECO:0007669"/>
    <property type="project" value="TreeGrafter"/>
</dbReference>
<dbReference type="SMART" id="SM00242">
    <property type="entry name" value="MYSc"/>
    <property type="match status" value="1"/>
</dbReference>
<dbReference type="Gene3D" id="1.20.120.720">
    <property type="entry name" value="Myosin VI head, motor domain, U50 subdomain"/>
    <property type="match status" value="1"/>
</dbReference>
<feature type="domain" description="Myosin motor" evidence="7">
    <location>
        <begin position="61"/>
        <end position="572"/>
    </location>
</feature>
<dbReference type="GO" id="GO:0051015">
    <property type="term" value="F:actin filament binding"/>
    <property type="evidence" value="ECO:0007669"/>
    <property type="project" value="TreeGrafter"/>
</dbReference>
<keyword evidence="4 6" id="KW-0505">Motor protein</keyword>
<dbReference type="EMBL" id="PGGS01000459">
    <property type="protein sequence ID" value="PNH03810.1"/>
    <property type="molecule type" value="Genomic_DNA"/>
</dbReference>
<keyword evidence="2 6" id="KW-0067">ATP-binding</keyword>
<dbReference type="SUPFAM" id="SSF52540">
    <property type="entry name" value="P-loop containing nucleoside triphosphate hydrolases"/>
    <property type="match status" value="1"/>
</dbReference>
<feature type="domain" description="Myosin N-terminal SH3-like" evidence="8">
    <location>
        <begin position="7"/>
        <end position="57"/>
    </location>
</feature>
<dbReference type="PANTHER" id="PTHR13140:SF781">
    <property type="entry name" value="MYOSIN-15"/>
    <property type="match status" value="1"/>
</dbReference>
<dbReference type="OrthoDB" id="6108017at2759"/>
<feature type="binding site" evidence="6">
    <location>
        <begin position="155"/>
        <end position="162"/>
    </location>
    <ligand>
        <name>ATP</name>
        <dbReference type="ChEBI" id="CHEBI:30616"/>
    </ligand>
</feature>
<dbReference type="GO" id="GO:0000146">
    <property type="term" value="F:microfilament motor activity"/>
    <property type="evidence" value="ECO:0007669"/>
    <property type="project" value="TreeGrafter"/>
</dbReference>
<dbReference type="GO" id="GO:0005524">
    <property type="term" value="F:ATP binding"/>
    <property type="evidence" value="ECO:0007669"/>
    <property type="project" value="UniProtKB-UniRule"/>
</dbReference>
<sequence length="572" mass="63279">MEAIVHTVGTKVWIKEEKEAWIKGEVYKAEEEVVLVRTEGTGAEVKCKPEDAPLQNPHNNRGVDDMTRLSYLHEPAVLWNLNTRYAYDDIYTYTGTILIAINPFTSLPHLYGEHMMDQYRGVDIGEYAPHVYAIADAAYRQMRKEMKGQSILVSGESGAGKTETSKLIMKYLAYMGGYSDAGEQTGSGRSVEEQVLESNPLLEAFGNAKTTRNNNSSRFGKYVEINFNDKGVISGAAIRTYLLERSRVVAVNNPERNYHIFYQVRGFKQVEAKYPALLFKQQLDAFVQKIFPMIRDNVRREITPMLNHCIHTPKASGRTATRPAGNAPAAAAGAAGAQAATHKSWTDILAVFDTLLATVKLNFVPKVLVQADYEREEIDWSYIEFVDNQDVLDLIEGKLGVLDLLDEVCRFVDAKGKDFAEKLYNSGSCKDSRRFSKPKTSMTQFIVDHYAGPVKYETANFIDKNKDFVVPEHAALLGGSDQAFVAALFTESGAAAEAAAAAAPGRRGGAAKGVKFSSVGSQFKKQLAELMVQLHAMEPHYIRCIKPNESGKNDSILLPVPGGTDSTLLSTW</sequence>
<protein>
    <submittedName>
        <fullName evidence="9">Myosin-2 heavy chain</fullName>
    </submittedName>
</protein>
<evidence type="ECO:0000313" key="9">
    <source>
        <dbReference type="EMBL" id="PNH03810.1"/>
    </source>
</evidence>
<gene>
    <name evidence="9" type="ORF">TSOC_010099</name>
</gene>
<evidence type="ECO:0000256" key="1">
    <source>
        <dbReference type="ARBA" id="ARBA00022741"/>
    </source>
</evidence>
<evidence type="ECO:0000313" key="10">
    <source>
        <dbReference type="Proteomes" id="UP000236333"/>
    </source>
</evidence>
<evidence type="ECO:0000256" key="3">
    <source>
        <dbReference type="ARBA" id="ARBA00023123"/>
    </source>
</evidence>
<dbReference type="PRINTS" id="PR00193">
    <property type="entry name" value="MYOSINHEAVY"/>
</dbReference>
<dbReference type="PROSITE" id="PS51844">
    <property type="entry name" value="SH3_LIKE"/>
    <property type="match status" value="1"/>
</dbReference>
<dbReference type="Pfam" id="PF02736">
    <property type="entry name" value="Myosin_N"/>
    <property type="match status" value="1"/>
</dbReference>
<evidence type="ECO:0000259" key="8">
    <source>
        <dbReference type="PROSITE" id="PS51844"/>
    </source>
</evidence>
<evidence type="ECO:0000256" key="2">
    <source>
        <dbReference type="ARBA" id="ARBA00022840"/>
    </source>
</evidence>
<dbReference type="AlphaFoldDB" id="A0A2J7ZU99"/>